<sequence length="786" mass="90028">MSRRKLELRSNAKLTSDQSNNLMTGLYDFEHTIGQGHFAIVKSARHIFSGERVAIKIIDKLKLDSISRDHLFQEVKCMKLVQHPNVVRLYEVIDTANKLYLIQEFGDGGDMYDYIMKHSDGLDEDQAKIYFRQIVNAIKYCHDLKVVHRDLKPENVVFFQQTGQVKLTDFGFSNIYEPGSKLLTSCGSLAYSAPEILLGDSYHAPPVDIWSLGVILYMLVTGRAPFQEASDSETLTMILDCKYYLPDYLSTECTDLISRMIVRDPIKRMSLDEIKRHDWLARLDVENEDSDNEIDIQKGLTEADREKIIKLMVDGEICESKETIEENVKLDQYNYITATFYLLAEKMTKSKIKKRKNFVNLPSKRKVLVDLQPIIQNKTSSSVLSKNQFKMQQRNLLMRQSEAKEEDEGLVEEENEMAEEDENDENDKEVENFNLSNHNNHIDLIKSSPTVQLTNIIEDEDEKFDEINKNIKSQVQINLSTSRRSSRGTVLGQSENLISKLTIPEEECGSEKDLSPEMVKNIQDESIFKLRTPLTLEETSADHIKLRPPKMSTDTSDSETEQNKNHEWTRSTSSSSRSRARIRSNTNFQRPLSLSSDNEHQIQHQSGQAPFSQKTLSVEHRLANMSQMSISSQLSKNNSFRFHRSTITGTETPIQLYNQQISSTTPTPRESIVFSRGDDKPIAKILQQMNSKSKSVESKVNESESKHQVSVQVRNNNDSYSRAIKQSTIPVVNDEDDHKMEVPENKLLENVKILNSMEKDINFVGINDLSNKKQKKSFCSKCCSIV</sequence>
<gene>
    <name evidence="23" type="ORF">OXX778_LOCUS3181</name>
</gene>
<dbReference type="PROSITE" id="PS00108">
    <property type="entry name" value="PROTEIN_KINASE_ST"/>
    <property type="match status" value="1"/>
</dbReference>
<accession>A0A813NAZ4</accession>
<dbReference type="FunFam" id="3.30.200.20:FF:000003">
    <property type="entry name" value="Non-specific serine/threonine protein kinase"/>
    <property type="match status" value="1"/>
</dbReference>
<evidence type="ECO:0000259" key="22">
    <source>
        <dbReference type="PROSITE" id="PS50011"/>
    </source>
</evidence>
<keyword evidence="13" id="KW-0460">Magnesium</keyword>
<keyword evidence="24" id="KW-1185">Reference proteome</keyword>
<dbReference type="InterPro" id="IPR008271">
    <property type="entry name" value="Ser/Thr_kinase_AS"/>
</dbReference>
<dbReference type="CDD" id="cd14074">
    <property type="entry name" value="STKc_SNRK"/>
    <property type="match status" value="1"/>
</dbReference>
<feature type="compositionally biased region" description="Polar residues" evidence="21">
    <location>
        <begin position="603"/>
        <end position="614"/>
    </location>
</feature>
<keyword evidence="12 20" id="KW-0067">ATP-binding</keyword>
<evidence type="ECO:0000256" key="11">
    <source>
        <dbReference type="ARBA" id="ARBA00022777"/>
    </source>
</evidence>
<evidence type="ECO:0000256" key="19">
    <source>
        <dbReference type="ARBA" id="ARBA00077142"/>
    </source>
</evidence>
<evidence type="ECO:0000256" key="5">
    <source>
        <dbReference type="ARBA" id="ARBA00022481"/>
    </source>
</evidence>
<dbReference type="OrthoDB" id="193931at2759"/>
<dbReference type="PROSITE" id="PS50011">
    <property type="entry name" value="PROTEIN_KINASE_DOM"/>
    <property type="match status" value="1"/>
</dbReference>
<comment type="catalytic activity">
    <reaction evidence="15">
        <text>L-threonyl-[protein] + ATP = O-phospho-L-threonyl-[protein] + ADP + H(+)</text>
        <dbReference type="Rhea" id="RHEA:46608"/>
        <dbReference type="Rhea" id="RHEA-COMP:11060"/>
        <dbReference type="Rhea" id="RHEA-COMP:11605"/>
        <dbReference type="ChEBI" id="CHEBI:15378"/>
        <dbReference type="ChEBI" id="CHEBI:30013"/>
        <dbReference type="ChEBI" id="CHEBI:30616"/>
        <dbReference type="ChEBI" id="CHEBI:61977"/>
        <dbReference type="ChEBI" id="CHEBI:456216"/>
        <dbReference type="EC" id="2.7.11.1"/>
    </reaction>
</comment>
<evidence type="ECO:0000256" key="9">
    <source>
        <dbReference type="ARBA" id="ARBA00022723"/>
    </source>
</evidence>
<evidence type="ECO:0000256" key="14">
    <source>
        <dbReference type="ARBA" id="ARBA00023242"/>
    </source>
</evidence>
<dbReference type="PANTHER" id="PTHR24346:SF45">
    <property type="entry name" value="PROTEIN KINASE DOMAIN-CONTAINING PROTEIN"/>
    <property type="match status" value="1"/>
</dbReference>
<keyword evidence="5" id="KW-0488">Methylation</keyword>
<dbReference type="Pfam" id="PF00069">
    <property type="entry name" value="Pkinase"/>
    <property type="match status" value="1"/>
</dbReference>
<keyword evidence="9" id="KW-0479">Metal-binding</keyword>
<evidence type="ECO:0000256" key="10">
    <source>
        <dbReference type="ARBA" id="ARBA00022741"/>
    </source>
</evidence>
<keyword evidence="6" id="KW-0723">Serine/threonine-protein kinase</keyword>
<evidence type="ECO:0000256" key="2">
    <source>
        <dbReference type="ARBA" id="ARBA00004123"/>
    </source>
</evidence>
<evidence type="ECO:0000256" key="6">
    <source>
        <dbReference type="ARBA" id="ARBA00022527"/>
    </source>
</evidence>
<comment type="caution">
    <text evidence="23">The sequence shown here is derived from an EMBL/GenBank/DDBJ whole genome shotgun (WGS) entry which is preliminary data.</text>
</comment>
<dbReference type="GO" id="GO:0035556">
    <property type="term" value="P:intracellular signal transduction"/>
    <property type="evidence" value="ECO:0007669"/>
    <property type="project" value="TreeGrafter"/>
</dbReference>
<evidence type="ECO:0000256" key="18">
    <source>
        <dbReference type="ARBA" id="ARBA00074971"/>
    </source>
</evidence>
<dbReference type="GO" id="GO:0005737">
    <property type="term" value="C:cytoplasm"/>
    <property type="evidence" value="ECO:0007669"/>
    <property type="project" value="TreeGrafter"/>
</dbReference>
<dbReference type="AlphaFoldDB" id="A0A813NAZ4"/>
<name>A0A813NAZ4_9BILA</name>
<dbReference type="Proteomes" id="UP000663879">
    <property type="component" value="Unassembled WGS sequence"/>
</dbReference>
<feature type="compositionally biased region" description="Acidic residues" evidence="21">
    <location>
        <begin position="404"/>
        <end position="427"/>
    </location>
</feature>
<keyword evidence="7" id="KW-0597">Phosphoprotein</keyword>
<evidence type="ECO:0000256" key="7">
    <source>
        <dbReference type="ARBA" id="ARBA00022553"/>
    </source>
</evidence>
<organism evidence="23 24">
    <name type="scientific">Brachionus calyciflorus</name>
    <dbReference type="NCBI Taxonomy" id="104777"/>
    <lineage>
        <taxon>Eukaryota</taxon>
        <taxon>Metazoa</taxon>
        <taxon>Spiralia</taxon>
        <taxon>Gnathifera</taxon>
        <taxon>Rotifera</taxon>
        <taxon>Eurotatoria</taxon>
        <taxon>Monogononta</taxon>
        <taxon>Pseudotrocha</taxon>
        <taxon>Ploima</taxon>
        <taxon>Brachionidae</taxon>
        <taxon>Brachionus</taxon>
    </lineage>
</organism>
<evidence type="ECO:0000256" key="20">
    <source>
        <dbReference type="PROSITE-ProRule" id="PRU10141"/>
    </source>
</evidence>
<keyword evidence="10 20" id="KW-0547">Nucleotide-binding</keyword>
<dbReference type="SMART" id="SM00220">
    <property type="entry name" value="S_TKc"/>
    <property type="match status" value="1"/>
</dbReference>
<dbReference type="GO" id="GO:0005524">
    <property type="term" value="F:ATP binding"/>
    <property type="evidence" value="ECO:0007669"/>
    <property type="project" value="UniProtKB-UniRule"/>
</dbReference>
<evidence type="ECO:0000256" key="17">
    <source>
        <dbReference type="ARBA" id="ARBA00054738"/>
    </source>
</evidence>
<evidence type="ECO:0000256" key="3">
    <source>
        <dbReference type="ARBA" id="ARBA00006692"/>
    </source>
</evidence>
<proteinExistence type="inferred from homology"/>
<evidence type="ECO:0000256" key="1">
    <source>
        <dbReference type="ARBA" id="ARBA00001946"/>
    </source>
</evidence>
<keyword evidence="11" id="KW-0418">Kinase</keyword>
<evidence type="ECO:0000256" key="8">
    <source>
        <dbReference type="ARBA" id="ARBA00022679"/>
    </source>
</evidence>
<reference evidence="23" key="1">
    <citation type="submission" date="2021-02" db="EMBL/GenBank/DDBJ databases">
        <authorList>
            <person name="Nowell W R."/>
        </authorList>
    </citation>
    <scope>NUCLEOTIDE SEQUENCE</scope>
    <source>
        <strain evidence="23">Ploen Becks lab</strain>
    </source>
</reference>
<dbReference type="InterPro" id="IPR000719">
    <property type="entry name" value="Prot_kinase_dom"/>
</dbReference>
<evidence type="ECO:0000256" key="12">
    <source>
        <dbReference type="ARBA" id="ARBA00022840"/>
    </source>
</evidence>
<feature type="region of interest" description="Disordered" evidence="21">
    <location>
        <begin position="399"/>
        <end position="427"/>
    </location>
</feature>
<keyword evidence="8" id="KW-0808">Transferase</keyword>
<dbReference type="EC" id="2.7.11.1" evidence="4"/>
<keyword evidence="14" id="KW-0539">Nucleus</keyword>
<dbReference type="GO" id="GO:0005634">
    <property type="term" value="C:nucleus"/>
    <property type="evidence" value="ECO:0007669"/>
    <property type="project" value="UniProtKB-SubCell"/>
</dbReference>
<comment type="subcellular location">
    <subcellularLocation>
        <location evidence="2">Nucleus</location>
    </subcellularLocation>
</comment>
<dbReference type="PANTHER" id="PTHR24346">
    <property type="entry name" value="MAP/MICROTUBULE AFFINITY-REGULATING KINASE"/>
    <property type="match status" value="1"/>
</dbReference>
<evidence type="ECO:0000256" key="15">
    <source>
        <dbReference type="ARBA" id="ARBA00047899"/>
    </source>
</evidence>
<dbReference type="InterPro" id="IPR011009">
    <property type="entry name" value="Kinase-like_dom_sf"/>
</dbReference>
<dbReference type="PROSITE" id="PS00107">
    <property type="entry name" value="PROTEIN_KINASE_ATP"/>
    <property type="match status" value="1"/>
</dbReference>
<comment type="similarity">
    <text evidence="3">Belongs to the protein kinase superfamily. CAMK Ser/Thr protein kinase family.</text>
</comment>
<dbReference type="SUPFAM" id="SSF56112">
    <property type="entry name" value="Protein kinase-like (PK-like)"/>
    <property type="match status" value="1"/>
</dbReference>
<comment type="catalytic activity">
    <reaction evidence="16">
        <text>L-seryl-[protein] + ATP = O-phospho-L-seryl-[protein] + ADP + H(+)</text>
        <dbReference type="Rhea" id="RHEA:17989"/>
        <dbReference type="Rhea" id="RHEA-COMP:9863"/>
        <dbReference type="Rhea" id="RHEA-COMP:11604"/>
        <dbReference type="ChEBI" id="CHEBI:15378"/>
        <dbReference type="ChEBI" id="CHEBI:29999"/>
        <dbReference type="ChEBI" id="CHEBI:30616"/>
        <dbReference type="ChEBI" id="CHEBI:83421"/>
        <dbReference type="ChEBI" id="CHEBI:456216"/>
        <dbReference type="EC" id="2.7.11.1"/>
    </reaction>
</comment>
<feature type="domain" description="Protein kinase" evidence="22">
    <location>
        <begin position="27"/>
        <end position="280"/>
    </location>
</feature>
<evidence type="ECO:0000256" key="21">
    <source>
        <dbReference type="SAM" id="MobiDB-lite"/>
    </source>
</evidence>
<feature type="region of interest" description="Disordered" evidence="21">
    <location>
        <begin position="539"/>
        <end position="614"/>
    </location>
</feature>
<comment type="cofactor">
    <cofactor evidence="1">
        <name>Mg(2+)</name>
        <dbReference type="ChEBI" id="CHEBI:18420"/>
    </cofactor>
</comment>
<dbReference type="FunFam" id="1.10.510.10:FF:000166">
    <property type="entry name" value="SNF-related serine/threonine-protein kinase"/>
    <property type="match status" value="1"/>
</dbReference>
<evidence type="ECO:0000256" key="13">
    <source>
        <dbReference type="ARBA" id="ARBA00022842"/>
    </source>
</evidence>
<feature type="binding site" evidence="20">
    <location>
        <position position="56"/>
    </location>
    <ligand>
        <name>ATP</name>
        <dbReference type="ChEBI" id="CHEBI:30616"/>
    </ligand>
</feature>
<dbReference type="GO" id="GO:0046872">
    <property type="term" value="F:metal ion binding"/>
    <property type="evidence" value="ECO:0007669"/>
    <property type="project" value="UniProtKB-KW"/>
</dbReference>
<feature type="compositionally biased region" description="Polar residues" evidence="21">
    <location>
        <begin position="585"/>
        <end position="596"/>
    </location>
</feature>
<dbReference type="Gene3D" id="1.10.510.10">
    <property type="entry name" value="Transferase(Phosphotransferase) domain 1"/>
    <property type="match status" value="1"/>
</dbReference>
<dbReference type="InterPro" id="IPR017441">
    <property type="entry name" value="Protein_kinase_ATP_BS"/>
</dbReference>
<evidence type="ECO:0000313" key="23">
    <source>
        <dbReference type="EMBL" id="CAF0736985.1"/>
    </source>
</evidence>
<dbReference type="EMBL" id="CAJNOC010000273">
    <property type="protein sequence ID" value="CAF0736985.1"/>
    <property type="molecule type" value="Genomic_DNA"/>
</dbReference>
<comment type="function">
    <text evidence="17">May play a role in hematopoietic cell proliferation or differentiation. Potential mediator of neuronal apoptosis.</text>
</comment>
<evidence type="ECO:0000256" key="4">
    <source>
        <dbReference type="ARBA" id="ARBA00012513"/>
    </source>
</evidence>
<protein>
    <recommendedName>
        <fullName evidence="18">SNF-related serine/threonine-protein kinase</fullName>
        <ecNumber evidence="4">2.7.11.1</ecNumber>
    </recommendedName>
    <alternativeName>
        <fullName evidence="19">SNF1-related kinase</fullName>
    </alternativeName>
</protein>
<evidence type="ECO:0000256" key="16">
    <source>
        <dbReference type="ARBA" id="ARBA00048679"/>
    </source>
</evidence>
<evidence type="ECO:0000313" key="24">
    <source>
        <dbReference type="Proteomes" id="UP000663879"/>
    </source>
</evidence>
<dbReference type="GO" id="GO:0004674">
    <property type="term" value="F:protein serine/threonine kinase activity"/>
    <property type="evidence" value="ECO:0007669"/>
    <property type="project" value="UniProtKB-KW"/>
</dbReference>